<dbReference type="InterPro" id="IPR013083">
    <property type="entry name" value="Znf_RING/FYVE/PHD"/>
</dbReference>
<keyword evidence="5" id="KW-0804">Transcription</keyword>
<keyword evidence="4" id="KW-0805">Transcription regulation</keyword>
<proteinExistence type="predicted"/>
<dbReference type="InterPro" id="IPR001965">
    <property type="entry name" value="Znf_PHD"/>
</dbReference>
<gene>
    <name evidence="7" type="ORF">CKAN_00349700</name>
</gene>
<evidence type="ECO:0000256" key="2">
    <source>
        <dbReference type="ARBA" id="ARBA00022771"/>
    </source>
</evidence>
<dbReference type="InterPro" id="IPR059080">
    <property type="entry name" value="WHD_PTC1"/>
</dbReference>
<dbReference type="AlphaFoldDB" id="A0A3S3MEV1"/>
<dbReference type="SMART" id="SM00249">
    <property type="entry name" value="PHD"/>
    <property type="match status" value="1"/>
</dbReference>
<evidence type="ECO:0000256" key="5">
    <source>
        <dbReference type="ARBA" id="ARBA00023163"/>
    </source>
</evidence>
<dbReference type="InterPro" id="IPR019786">
    <property type="entry name" value="Zinc_finger_PHD-type_CS"/>
</dbReference>
<dbReference type="GO" id="GO:0008270">
    <property type="term" value="F:zinc ion binding"/>
    <property type="evidence" value="ECO:0007669"/>
    <property type="project" value="UniProtKB-KW"/>
</dbReference>
<evidence type="ECO:0000259" key="6">
    <source>
        <dbReference type="SMART" id="SM00249"/>
    </source>
</evidence>
<evidence type="ECO:0000313" key="8">
    <source>
        <dbReference type="Proteomes" id="UP000283530"/>
    </source>
</evidence>
<accession>A0A3S3MEV1</accession>
<dbReference type="STRING" id="337451.A0A3S3MEV1"/>
<dbReference type="CDD" id="cd15556">
    <property type="entry name" value="PHD_MMD1_like"/>
    <property type="match status" value="1"/>
</dbReference>
<dbReference type="InterPro" id="IPR058054">
    <property type="entry name" value="Znf_MS1-like"/>
</dbReference>
<organism evidence="7 8">
    <name type="scientific">Cinnamomum micranthum f. kanehirae</name>
    <dbReference type="NCBI Taxonomy" id="337451"/>
    <lineage>
        <taxon>Eukaryota</taxon>
        <taxon>Viridiplantae</taxon>
        <taxon>Streptophyta</taxon>
        <taxon>Embryophyta</taxon>
        <taxon>Tracheophyta</taxon>
        <taxon>Spermatophyta</taxon>
        <taxon>Magnoliopsida</taxon>
        <taxon>Magnoliidae</taxon>
        <taxon>Laurales</taxon>
        <taxon>Lauraceae</taxon>
        <taxon>Cinnamomum</taxon>
    </lineage>
</organism>
<evidence type="ECO:0000256" key="4">
    <source>
        <dbReference type="ARBA" id="ARBA00023015"/>
    </source>
</evidence>
<dbReference type="PANTHER" id="PTHR46201:SF1">
    <property type="entry name" value="PHD FINGER PROTEIN MALE STERILITY 1"/>
    <property type="match status" value="1"/>
</dbReference>
<keyword evidence="3" id="KW-0862">Zinc</keyword>
<dbReference type="Pfam" id="PF25874">
    <property type="entry name" value="WHD_plant_repro"/>
    <property type="match status" value="1"/>
</dbReference>
<dbReference type="PANTHER" id="PTHR46201">
    <property type="entry name" value="PHD FINGER PROTEIN MALE MEIOCYTE DEATH 1-RELATED"/>
    <property type="match status" value="1"/>
</dbReference>
<keyword evidence="2" id="KW-0863">Zinc-finger</keyword>
<keyword evidence="1" id="KW-0479">Metal-binding</keyword>
<dbReference type="InterPro" id="IPR011011">
    <property type="entry name" value="Znf_FYVE_PHD"/>
</dbReference>
<dbReference type="InterPro" id="IPR019787">
    <property type="entry name" value="Znf_PHD-finger"/>
</dbReference>
<name>A0A3S3MEV1_9MAGN</name>
<comment type="caution">
    <text evidence="7">The sequence shown here is derived from an EMBL/GenBank/DDBJ whole genome shotgun (WGS) entry which is preliminary data.</text>
</comment>
<dbReference type="OrthoDB" id="436852at2759"/>
<reference evidence="7 8" key="1">
    <citation type="journal article" date="2019" name="Nat. Plants">
        <title>Stout camphor tree genome fills gaps in understanding of flowering plant genome evolution.</title>
        <authorList>
            <person name="Chaw S.M."/>
            <person name="Liu Y.C."/>
            <person name="Wu Y.W."/>
            <person name="Wang H.Y."/>
            <person name="Lin C.I."/>
            <person name="Wu C.S."/>
            <person name="Ke H.M."/>
            <person name="Chang L.Y."/>
            <person name="Hsu C.Y."/>
            <person name="Yang H.T."/>
            <person name="Sudianto E."/>
            <person name="Hsu M.H."/>
            <person name="Wu K.P."/>
            <person name="Wang L.N."/>
            <person name="Leebens-Mack J.H."/>
            <person name="Tsai I.J."/>
        </authorList>
    </citation>
    <scope>NUCLEOTIDE SEQUENCE [LARGE SCALE GENOMIC DNA]</scope>
    <source>
        <strain evidence="8">cv. Chaw 1501</strain>
        <tissue evidence="7">Young leaves</tissue>
    </source>
</reference>
<dbReference type="SUPFAM" id="SSF57903">
    <property type="entry name" value="FYVE/PHD zinc finger"/>
    <property type="match status" value="1"/>
</dbReference>
<evidence type="ECO:0000256" key="3">
    <source>
        <dbReference type="ARBA" id="ARBA00022833"/>
    </source>
</evidence>
<evidence type="ECO:0000313" key="7">
    <source>
        <dbReference type="EMBL" id="RWR75129.1"/>
    </source>
</evidence>
<evidence type="ECO:0000256" key="1">
    <source>
        <dbReference type="ARBA" id="ARBA00022723"/>
    </source>
</evidence>
<feature type="domain" description="Zinc finger PHD-type" evidence="6">
    <location>
        <begin position="613"/>
        <end position="658"/>
    </location>
</feature>
<sequence>MHMHMHMNIGDGGCKKRKRGDKVFKFRTFCEPGYPANFNGPFHQNIRSLLEFGHLEDTGLWGGLQSWSFQLEVHHHPPVIVSMYVMEEPIEKSRYRHCNQCRYVGWGHHMICNRRYHLVVPSKGTMMVEVGHSRCEGSSEAAATATMLNWVELKSHLMHGLIHSNGFGHLLSLNGIETGSDFLNGHLIMDLWDRICTALRARKVSLLDVAKKRSMDLRLIHGVGYGEPWFSHWGYIFGRGSYGITQQMHHKAIQALQAMPLSLLLQHLPSSYQEISTILARYQIISSHSLQTLGQLLHFMLELKARLPPDSTPPPPLSTTCNHVAISTETTCRWSSKRVEMAARVIVEYLRQAEFRWVSRQEVRDAARAYIGDTGLLDYVLKSLGNHIVGNYIVRRALNPVTKVLEYCLEDISNVFPNHEGLWPSEKTPKTKARFQLTRMQLTKDMFYLYKHILKQQQTSSTPTPTSGIFSTIATAVRIIQDTKHLIKDYNIGKIQVGGEDTILKLSCTLRLANVGEGEEMRKEHLPPPHELVILPAHATIGELKRVVERNFREMYLCLRDFIAESIEGINGGKDSDLVYEMIESGSGVVVRGRSVEWKEGMREAVEDEWMVDCACGAKEDDGEEMIACDICEVRQHRRCVGASADEVPQVFLCSDCEHNILVFPSPL</sequence>
<protein>
    <submittedName>
        <fullName evidence="7">Zinc finger protein</fullName>
    </submittedName>
</protein>
<dbReference type="Proteomes" id="UP000283530">
    <property type="component" value="Unassembled WGS sequence"/>
</dbReference>
<dbReference type="Pfam" id="PF25565">
    <property type="entry name" value="Ubiquitin_At1g33420"/>
    <property type="match status" value="1"/>
</dbReference>
<dbReference type="PROSITE" id="PS01359">
    <property type="entry name" value="ZF_PHD_1"/>
    <property type="match status" value="1"/>
</dbReference>
<dbReference type="InterPro" id="IPR057765">
    <property type="entry name" value="MS1-like_ubiquitin"/>
</dbReference>
<dbReference type="EMBL" id="QPKB01000001">
    <property type="protein sequence ID" value="RWR75129.1"/>
    <property type="molecule type" value="Genomic_DNA"/>
</dbReference>
<keyword evidence="8" id="KW-1185">Reference proteome</keyword>
<dbReference type="Pfam" id="PF00628">
    <property type="entry name" value="PHD"/>
    <property type="match status" value="1"/>
</dbReference>
<dbReference type="Gene3D" id="3.30.40.10">
    <property type="entry name" value="Zinc/RING finger domain, C3HC4 (zinc finger)"/>
    <property type="match status" value="1"/>
</dbReference>